<keyword evidence="2" id="KW-1185">Reference proteome</keyword>
<comment type="caution">
    <text evidence="1">The sequence shown here is derived from an EMBL/GenBank/DDBJ whole genome shotgun (WGS) entry which is preliminary data.</text>
</comment>
<dbReference type="Proteomes" id="UP000594638">
    <property type="component" value="Unassembled WGS sequence"/>
</dbReference>
<dbReference type="AlphaFoldDB" id="A0A8S0R757"/>
<dbReference type="Gramene" id="OE9A019714T1">
    <property type="protein sequence ID" value="OE9A019714C1"/>
    <property type="gene ID" value="OE9A019714"/>
</dbReference>
<sequence>MPNLGIFWWWCDDGCDANYDGGEIVVAIDSVARSGTAYGQKTLSEEMMPSKSIELPYYDATARAALCPTNAMMPFWI</sequence>
<organism evidence="1 2">
    <name type="scientific">Olea europaea subsp. europaea</name>
    <dbReference type="NCBI Taxonomy" id="158383"/>
    <lineage>
        <taxon>Eukaryota</taxon>
        <taxon>Viridiplantae</taxon>
        <taxon>Streptophyta</taxon>
        <taxon>Embryophyta</taxon>
        <taxon>Tracheophyta</taxon>
        <taxon>Spermatophyta</taxon>
        <taxon>Magnoliopsida</taxon>
        <taxon>eudicotyledons</taxon>
        <taxon>Gunneridae</taxon>
        <taxon>Pentapetalae</taxon>
        <taxon>asterids</taxon>
        <taxon>lamiids</taxon>
        <taxon>Lamiales</taxon>
        <taxon>Oleaceae</taxon>
        <taxon>Oleeae</taxon>
        <taxon>Olea</taxon>
    </lineage>
</organism>
<gene>
    <name evidence="1" type="ORF">OLEA9_A019714</name>
</gene>
<protein>
    <submittedName>
        <fullName evidence="1">Uncharacterized protein</fullName>
    </submittedName>
</protein>
<evidence type="ECO:0000313" key="1">
    <source>
        <dbReference type="EMBL" id="CAA2974123.1"/>
    </source>
</evidence>
<dbReference type="EMBL" id="CACTIH010002146">
    <property type="protein sequence ID" value="CAA2974123.1"/>
    <property type="molecule type" value="Genomic_DNA"/>
</dbReference>
<accession>A0A8S0R757</accession>
<name>A0A8S0R757_OLEEU</name>
<feature type="non-terminal residue" evidence="1">
    <location>
        <position position="77"/>
    </location>
</feature>
<evidence type="ECO:0000313" key="2">
    <source>
        <dbReference type="Proteomes" id="UP000594638"/>
    </source>
</evidence>
<proteinExistence type="predicted"/>
<reference evidence="1 2" key="1">
    <citation type="submission" date="2019-12" db="EMBL/GenBank/DDBJ databases">
        <authorList>
            <person name="Alioto T."/>
            <person name="Alioto T."/>
            <person name="Gomez Garrido J."/>
        </authorList>
    </citation>
    <scope>NUCLEOTIDE SEQUENCE [LARGE SCALE GENOMIC DNA]</scope>
</reference>